<gene>
    <name evidence="9" type="primary">purQ</name>
    <name evidence="9" type="ORF">ENH69_02935</name>
</gene>
<evidence type="ECO:0000256" key="8">
    <source>
        <dbReference type="SAM" id="Phobius"/>
    </source>
</evidence>
<evidence type="ECO:0000256" key="4">
    <source>
        <dbReference type="ARBA" id="ARBA00022755"/>
    </source>
</evidence>
<accession>A0A7C1MKC4</accession>
<dbReference type="NCBIfam" id="TIGR01737">
    <property type="entry name" value="FGAM_synth_I"/>
    <property type="match status" value="1"/>
</dbReference>
<dbReference type="GO" id="GO:0004642">
    <property type="term" value="F:phosphoribosylformylglycinamidine synthase activity"/>
    <property type="evidence" value="ECO:0007669"/>
    <property type="project" value="UniProtKB-EC"/>
</dbReference>
<dbReference type="GO" id="GO:0005524">
    <property type="term" value="F:ATP binding"/>
    <property type="evidence" value="ECO:0007669"/>
    <property type="project" value="UniProtKB-KW"/>
</dbReference>
<sequence length="169" mass="18613">IMKSIEKFAKKGGLVIGICNGFQVLLEAGLLPGAMLRNKTLNFICKFVNIRVENNSVPYTYLCQQGQVLSIPIAHIEGNYYADDKTIKSLEENNQIVFRYCDERGELSEDSNPNGSKGSIAGICNQEGNILGMMPHPERASESILGSDDGRLIFESVIRAREQGSKQGE</sequence>
<keyword evidence="4" id="KW-0658">Purine biosynthesis</keyword>
<keyword evidence="6" id="KW-0067">ATP-binding</keyword>
<protein>
    <submittedName>
        <fullName evidence="9">Phosphoribosylformylglycinamidine synthase I</fullName>
        <ecNumber evidence="9">6.3.5.3</ecNumber>
    </submittedName>
</protein>
<evidence type="ECO:0000313" key="9">
    <source>
        <dbReference type="EMBL" id="HDZ50158.1"/>
    </source>
</evidence>
<dbReference type="InterPro" id="IPR029062">
    <property type="entry name" value="Class_I_gatase-like"/>
</dbReference>
<keyword evidence="1" id="KW-0963">Cytoplasm</keyword>
<dbReference type="Gene3D" id="3.40.50.880">
    <property type="match status" value="1"/>
</dbReference>
<dbReference type="InterPro" id="IPR010075">
    <property type="entry name" value="PRibForGlyAmidine_synth_PurQ"/>
</dbReference>
<keyword evidence="8" id="KW-0472">Membrane</keyword>
<dbReference type="PANTHER" id="PTHR47552:SF1">
    <property type="entry name" value="PHOSPHORIBOSYLFORMYLGLYCINAMIDINE SYNTHASE SUBUNIT PURQ"/>
    <property type="match status" value="1"/>
</dbReference>
<feature type="non-terminal residue" evidence="9">
    <location>
        <position position="1"/>
    </location>
</feature>
<feature type="transmembrane region" description="Helical" evidence="8">
    <location>
        <begin position="12"/>
        <end position="36"/>
    </location>
</feature>
<dbReference type="GO" id="GO:0006189">
    <property type="term" value="P:'de novo' IMP biosynthetic process"/>
    <property type="evidence" value="ECO:0007669"/>
    <property type="project" value="InterPro"/>
</dbReference>
<organism evidence="9">
    <name type="scientific">Aerophobetes bacterium</name>
    <dbReference type="NCBI Taxonomy" id="2030807"/>
    <lineage>
        <taxon>Bacteria</taxon>
        <taxon>Candidatus Aerophobota</taxon>
    </lineage>
</organism>
<reference evidence="9" key="1">
    <citation type="journal article" date="2020" name="mSystems">
        <title>Genome- and Community-Level Interaction Insights into Carbon Utilization and Element Cycling Functions of Hydrothermarchaeota in Hydrothermal Sediment.</title>
        <authorList>
            <person name="Zhou Z."/>
            <person name="Liu Y."/>
            <person name="Xu W."/>
            <person name="Pan J."/>
            <person name="Luo Z.H."/>
            <person name="Li M."/>
        </authorList>
    </citation>
    <scope>NUCLEOTIDE SEQUENCE [LARGE SCALE GENOMIC DNA]</scope>
    <source>
        <strain evidence="9">HyVt-329</strain>
    </source>
</reference>
<keyword evidence="2 9" id="KW-0436">Ligase</keyword>
<evidence type="ECO:0000256" key="5">
    <source>
        <dbReference type="ARBA" id="ARBA00022801"/>
    </source>
</evidence>
<dbReference type="Pfam" id="PF13507">
    <property type="entry name" value="GATase_5"/>
    <property type="match status" value="1"/>
</dbReference>
<keyword evidence="5" id="KW-0378">Hydrolase</keyword>
<dbReference type="PROSITE" id="PS51273">
    <property type="entry name" value="GATASE_TYPE_1"/>
    <property type="match status" value="1"/>
</dbReference>
<dbReference type="EC" id="6.3.5.3" evidence="9"/>
<name>A0A7C1MKC4_UNCAE</name>
<evidence type="ECO:0000256" key="3">
    <source>
        <dbReference type="ARBA" id="ARBA00022741"/>
    </source>
</evidence>
<evidence type="ECO:0000256" key="7">
    <source>
        <dbReference type="ARBA" id="ARBA00022962"/>
    </source>
</evidence>
<evidence type="ECO:0000256" key="1">
    <source>
        <dbReference type="ARBA" id="ARBA00022490"/>
    </source>
</evidence>
<dbReference type="Proteomes" id="UP000885667">
    <property type="component" value="Unassembled WGS sequence"/>
</dbReference>
<dbReference type="SMART" id="SM01211">
    <property type="entry name" value="GATase_5"/>
    <property type="match status" value="1"/>
</dbReference>
<dbReference type="EMBL" id="DRFT01000206">
    <property type="protein sequence ID" value="HDZ50158.1"/>
    <property type="molecule type" value="Genomic_DNA"/>
</dbReference>
<proteinExistence type="predicted"/>
<evidence type="ECO:0000256" key="2">
    <source>
        <dbReference type="ARBA" id="ARBA00022598"/>
    </source>
</evidence>
<evidence type="ECO:0000256" key="6">
    <source>
        <dbReference type="ARBA" id="ARBA00022840"/>
    </source>
</evidence>
<keyword evidence="8" id="KW-0812">Transmembrane</keyword>
<keyword evidence="3" id="KW-0547">Nucleotide-binding</keyword>
<dbReference type="NCBIfam" id="NF002957">
    <property type="entry name" value="PRK03619.1"/>
    <property type="match status" value="1"/>
</dbReference>
<dbReference type="AlphaFoldDB" id="A0A7C1MKC4"/>
<dbReference type="PANTHER" id="PTHR47552">
    <property type="entry name" value="PHOSPHORIBOSYLFORMYLGLYCINAMIDINE SYNTHASE SUBUNIT PURQ"/>
    <property type="match status" value="1"/>
</dbReference>
<keyword evidence="8" id="KW-1133">Transmembrane helix</keyword>
<dbReference type="GO" id="GO:0016787">
    <property type="term" value="F:hydrolase activity"/>
    <property type="evidence" value="ECO:0007669"/>
    <property type="project" value="UniProtKB-KW"/>
</dbReference>
<keyword evidence="7" id="KW-0315">Glutamine amidotransferase</keyword>
<dbReference type="SUPFAM" id="SSF52317">
    <property type="entry name" value="Class I glutamine amidotransferase-like"/>
    <property type="match status" value="1"/>
</dbReference>
<comment type="caution">
    <text evidence="9">The sequence shown here is derived from an EMBL/GenBank/DDBJ whole genome shotgun (WGS) entry which is preliminary data.</text>
</comment>